<dbReference type="InterPro" id="IPR049450">
    <property type="entry name" value="ACOT8-like_C"/>
</dbReference>
<dbReference type="AlphaFoldDB" id="A0A139AGG0"/>
<protein>
    <recommendedName>
        <fullName evidence="6">Thioesterase family protein</fullName>
    </recommendedName>
</protein>
<dbReference type="Pfam" id="PF13622">
    <property type="entry name" value="4HBT_3"/>
    <property type="match status" value="1"/>
</dbReference>
<dbReference type="STRING" id="1344416.A0A139AGG0"/>
<dbReference type="EMBL" id="KQ965760">
    <property type="protein sequence ID" value="KXS15779.1"/>
    <property type="molecule type" value="Genomic_DNA"/>
</dbReference>
<keyword evidence="5" id="KW-1185">Reference proteome</keyword>
<sequence>MSFRAAISRPSLPELGGDHVTACWEGRIDDQFLTGVAPFGGYVVGVAMQAARLEVTRLGIDGRFPEPVSLSATLLEAGRSDAYLALVTPVRIGGRFAVFDVAIRQSPLSLPKPGLASGSAPWITLLTAKITMSDLASERGTTTILSDDGKTPITDPFLPSALRSPSGSLTVGVGLSLPRLADTMPVESKTVWKDHYHSPRTGKMFREFFDVRHQKYEEGELGDLPIGAEWCKWVRWNSGDVQSIPSMAFWGDTPINPIIIHQFFGPQMHSGVRQWSPTMDFALQIRHIPPPSTEWVLLRSKVPYATNGRKCLDIEVWDDGGTLLAVARQMQGTVIVSPARDARTVEANAAGRQSLETKQSSSGSEGGGGVKSSGPRAKI</sequence>
<dbReference type="InterPro" id="IPR049449">
    <property type="entry name" value="TesB_ACOT8-like_N"/>
</dbReference>
<dbReference type="SUPFAM" id="SSF54637">
    <property type="entry name" value="Thioesterase/thiol ester dehydrase-isomerase"/>
    <property type="match status" value="2"/>
</dbReference>
<organism evidence="4 5">
    <name type="scientific">Gonapodya prolifera (strain JEL478)</name>
    <name type="common">Monoblepharis prolifera</name>
    <dbReference type="NCBI Taxonomy" id="1344416"/>
    <lineage>
        <taxon>Eukaryota</taxon>
        <taxon>Fungi</taxon>
        <taxon>Fungi incertae sedis</taxon>
        <taxon>Chytridiomycota</taxon>
        <taxon>Chytridiomycota incertae sedis</taxon>
        <taxon>Monoblepharidomycetes</taxon>
        <taxon>Monoblepharidales</taxon>
        <taxon>Gonapodyaceae</taxon>
        <taxon>Gonapodya</taxon>
    </lineage>
</organism>
<dbReference type="OrthoDB" id="2133080at2759"/>
<evidence type="ECO:0000259" key="2">
    <source>
        <dbReference type="Pfam" id="PF13622"/>
    </source>
</evidence>
<feature type="region of interest" description="Disordered" evidence="1">
    <location>
        <begin position="345"/>
        <end position="379"/>
    </location>
</feature>
<evidence type="ECO:0000313" key="4">
    <source>
        <dbReference type="EMBL" id="KXS15779.1"/>
    </source>
</evidence>
<gene>
    <name evidence="4" type="ORF">M427DRAFT_56599</name>
</gene>
<proteinExistence type="predicted"/>
<name>A0A139AGG0_GONPJ</name>
<dbReference type="PANTHER" id="PTHR38110">
    <property type="entry name" value="CHROMOSOME 23, WHOLE GENOME SHOTGUN SEQUENCE"/>
    <property type="match status" value="1"/>
</dbReference>
<dbReference type="PANTHER" id="PTHR38110:SF1">
    <property type="entry name" value="THIOESTERASE DOMAIN-CONTAINING PROTEIN"/>
    <property type="match status" value="1"/>
</dbReference>
<dbReference type="InterPro" id="IPR042171">
    <property type="entry name" value="Acyl-CoA_hotdog"/>
</dbReference>
<feature type="domain" description="Acyl-CoA thioesterase-like N-terminal HotDog" evidence="2">
    <location>
        <begin position="34"/>
        <end position="106"/>
    </location>
</feature>
<dbReference type="Pfam" id="PF20789">
    <property type="entry name" value="4HBT_3C"/>
    <property type="match status" value="1"/>
</dbReference>
<evidence type="ECO:0000313" key="5">
    <source>
        <dbReference type="Proteomes" id="UP000070544"/>
    </source>
</evidence>
<reference evidence="4 5" key="1">
    <citation type="journal article" date="2015" name="Genome Biol. Evol.">
        <title>Phylogenomic analyses indicate that early fungi evolved digesting cell walls of algal ancestors of land plants.</title>
        <authorList>
            <person name="Chang Y."/>
            <person name="Wang S."/>
            <person name="Sekimoto S."/>
            <person name="Aerts A.L."/>
            <person name="Choi C."/>
            <person name="Clum A."/>
            <person name="LaButti K.M."/>
            <person name="Lindquist E.A."/>
            <person name="Yee Ngan C."/>
            <person name="Ohm R.A."/>
            <person name="Salamov A.A."/>
            <person name="Grigoriev I.V."/>
            <person name="Spatafora J.W."/>
            <person name="Berbee M.L."/>
        </authorList>
    </citation>
    <scope>NUCLEOTIDE SEQUENCE [LARGE SCALE GENOMIC DNA]</scope>
    <source>
        <strain evidence="4 5">JEL478</strain>
    </source>
</reference>
<evidence type="ECO:0008006" key="6">
    <source>
        <dbReference type="Google" id="ProtNLM"/>
    </source>
</evidence>
<evidence type="ECO:0000256" key="1">
    <source>
        <dbReference type="SAM" id="MobiDB-lite"/>
    </source>
</evidence>
<accession>A0A139AGG0</accession>
<dbReference type="Gene3D" id="2.40.160.210">
    <property type="entry name" value="Acyl-CoA thioesterase, double hotdog domain"/>
    <property type="match status" value="2"/>
</dbReference>
<dbReference type="Proteomes" id="UP000070544">
    <property type="component" value="Unassembled WGS sequence"/>
</dbReference>
<dbReference type="InterPro" id="IPR029069">
    <property type="entry name" value="HotDog_dom_sf"/>
</dbReference>
<feature type="domain" description="Acyl-CoA thioesterase-like C-terminal" evidence="3">
    <location>
        <begin position="207"/>
        <end position="329"/>
    </location>
</feature>
<dbReference type="InterPro" id="IPR052389">
    <property type="entry name" value="Sec_Metab_Biosynth-Assoc"/>
</dbReference>
<evidence type="ECO:0000259" key="3">
    <source>
        <dbReference type="Pfam" id="PF20789"/>
    </source>
</evidence>